<dbReference type="EMBL" id="JBHFNS010000058">
    <property type="protein sequence ID" value="MFB2936465.1"/>
    <property type="molecule type" value="Genomic_DNA"/>
</dbReference>
<dbReference type="InterPro" id="IPR002818">
    <property type="entry name" value="DJ-1/PfpI"/>
</dbReference>
<organism evidence="2 3">
    <name type="scientific">Floridaenema fluviatile BLCC-F154</name>
    <dbReference type="NCBI Taxonomy" id="3153640"/>
    <lineage>
        <taxon>Bacteria</taxon>
        <taxon>Bacillati</taxon>
        <taxon>Cyanobacteriota</taxon>
        <taxon>Cyanophyceae</taxon>
        <taxon>Oscillatoriophycideae</taxon>
        <taxon>Aerosakkonematales</taxon>
        <taxon>Aerosakkonemataceae</taxon>
        <taxon>Floridanema</taxon>
        <taxon>Floridanema fluviatile</taxon>
    </lineage>
</organism>
<gene>
    <name evidence="2" type="ORF">ACE1B6_14535</name>
</gene>
<dbReference type="Pfam" id="PF01965">
    <property type="entry name" value="DJ-1_PfpI"/>
    <property type="match status" value="1"/>
</dbReference>
<sequence>MTTQTKGKIGVLIEEHFDPTEYKKFNEYFPQQGYEVEYISHLWGNSAITFGSNPENDQIECHVTVTTEVNDINPADYKGIICIGAYAMDRLRYQVNVKKGEKNQAPAVAFIRKVMSAGDVKVGTICHSLWLLCADKDLLAGRKVTCAHNIVCDVENAGADVVFDGDVTADLVIDDNLITGKHPGVVDEFMEAFVAEIEKTGKAQKVGV</sequence>
<dbReference type="PANTHER" id="PTHR43068:SF1">
    <property type="entry name" value="SLR1854 PROTEIN"/>
    <property type="match status" value="1"/>
</dbReference>
<accession>A0ABV4YF35</accession>
<proteinExistence type="predicted"/>
<evidence type="ECO:0000313" key="2">
    <source>
        <dbReference type="EMBL" id="MFB2936465.1"/>
    </source>
</evidence>
<evidence type="ECO:0000259" key="1">
    <source>
        <dbReference type="Pfam" id="PF01965"/>
    </source>
</evidence>
<dbReference type="InterPro" id="IPR029062">
    <property type="entry name" value="Class_I_gatase-like"/>
</dbReference>
<reference evidence="2 3" key="1">
    <citation type="submission" date="2024-09" db="EMBL/GenBank/DDBJ databases">
        <title>Floridaenema gen nov. (Aerosakkonemataceae, Aerosakkonematales ord. nov., Cyanobacteria) from benthic tropical and subtropical fresh waters, with the description of four new species.</title>
        <authorList>
            <person name="Moretto J.A."/>
            <person name="Berthold D.E."/>
            <person name="Lefler F.W."/>
            <person name="Huang I.-S."/>
            <person name="Laughinghouse H. IV."/>
        </authorList>
    </citation>
    <scope>NUCLEOTIDE SEQUENCE [LARGE SCALE GENOMIC DNA]</scope>
    <source>
        <strain evidence="2 3">BLCC-F154</strain>
    </source>
</reference>
<keyword evidence="3" id="KW-1185">Reference proteome</keyword>
<protein>
    <submittedName>
        <fullName evidence="2">DJ-1/PfpI family protein</fullName>
    </submittedName>
</protein>
<dbReference type="Proteomes" id="UP001576776">
    <property type="component" value="Unassembled WGS sequence"/>
</dbReference>
<comment type="caution">
    <text evidence="2">The sequence shown here is derived from an EMBL/GenBank/DDBJ whole genome shotgun (WGS) entry which is preliminary data.</text>
</comment>
<name>A0ABV4YF35_9CYAN</name>
<dbReference type="PANTHER" id="PTHR43068">
    <property type="entry name" value="SLR1854 PROTEIN"/>
    <property type="match status" value="1"/>
</dbReference>
<evidence type="ECO:0000313" key="3">
    <source>
        <dbReference type="Proteomes" id="UP001576776"/>
    </source>
</evidence>
<feature type="domain" description="DJ-1/PfpI" evidence="1">
    <location>
        <begin position="8"/>
        <end position="195"/>
    </location>
</feature>
<dbReference type="Gene3D" id="3.40.50.880">
    <property type="match status" value="1"/>
</dbReference>
<dbReference type="RefSeq" id="WP_413257960.1">
    <property type="nucleotide sequence ID" value="NZ_JBHFNS010000058.1"/>
</dbReference>
<dbReference type="SUPFAM" id="SSF52317">
    <property type="entry name" value="Class I glutamine amidotransferase-like"/>
    <property type="match status" value="1"/>
</dbReference>